<evidence type="ECO:0000256" key="1">
    <source>
        <dbReference type="ARBA" id="ARBA00008805"/>
    </source>
</evidence>
<evidence type="ECO:0000256" key="4">
    <source>
        <dbReference type="ARBA" id="ARBA00022741"/>
    </source>
</evidence>
<dbReference type="OrthoDB" id="2104723at2759"/>
<dbReference type="SUPFAM" id="SSF53613">
    <property type="entry name" value="Ribokinase-like"/>
    <property type="match status" value="1"/>
</dbReference>
<dbReference type="Proteomes" id="UP000699462">
    <property type="component" value="Unassembled WGS sequence"/>
</dbReference>
<dbReference type="AlphaFoldDB" id="A0A8T0DTC3"/>
<dbReference type="GO" id="GO:0005829">
    <property type="term" value="C:cytosol"/>
    <property type="evidence" value="ECO:0007669"/>
    <property type="project" value="TreeGrafter"/>
</dbReference>
<dbReference type="EC" id="2.7.1.35" evidence="2"/>
<evidence type="ECO:0000256" key="6">
    <source>
        <dbReference type="ARBA" id="ARBA00022840"/>
    </source>
</evidence>
<gene>
    <name evidence="8" type="ORF">P879_05798</name>
</gene>
<dbReference type="GO" id="GO:0009443">
    <property type="term" value="P:pyridoxal 5'-phosphate salvage"/>
    <property type="evidence" value="ECO:0007669"/>
    <property type="project" value="InterPro"/>
</dbReference>
<proteinExistence type="inferred from homology"/>
<sequence>MLGYASRLKPGFQDGDAQTVNQLLSVEQVYHDCFEQVRLTIPVLNAEFRGTGDLFSALSLARLEGTSKPGTHSSLVEAFQLVICTIQCVLRRTLLCANSATSDGTDLTKSALLELKLVQSVDDIRNPPLTNNYVQPIIQS</sequence>
<evidence type="ECO:0000313" key="9">
    <source>
        <dbReference type="Proteomes" id="UP000699462"/>
    </source>
</evidence>
<name>A0A8T0DTC3_9TREM</name>
<accession>A0A8T0DTC3</accession>
<evidence type="ECO:0000256" key="2">
    <source>
        <dbReference type="ARBA" id="ARBA00012104"/>
    </source>
</evidence>
<keyword evidence="4" id="KW-0547">Nucleotide-binding</keyword>
<comment type="caution">
    <text evidence="8">The sequence shown here is derived from an EMBL/GenBank/DDBJ whole genome shotgun (WGS) entry which is preliminary data.</text>
</comment>
<dbReference type="GO" id="GO:0005524">
    <property type="term" value="F:ATP binding"/>
    <property type="evidence" value="ECO:0007669"/>
    <property type="project" value="UniProtKB-KW"/>
</dbReference>
<evidence type="ECO:0000256" key="5">
    <source>
        <dbReference type="ARBA" id="ARBA00022777"/>
    </source>
</evidence>
<keyword evidence="9" id="KW-1185">Reference proteome</keyword>
<organism evidence="8 9">
    <name type="scientific">Paragonimus westermani</name>
    <dbReference type="NCBI Taxonomy" id="34504"/>
    <lineage>
        <taxon>Eukaryota</taxon>
        <taxon>Metazoa</taxon>
        <taxon>Spiralia</taxon>
        <taxon>Lophotrochozoa</taxon>
        <taxon>Platyhelminthes</taxon>
        <taxon>Trematoda</taxon>
        <taxon>Digenea</taxon>
        <taxon>Plagiorchiida</taxon>
        <taxon>Troglotremata</taxon>
        <taxon>Troglotrematidae</taxon>
        <taxon>Paragonimus</taxon>
    </lineage>
</organism>
<comment type="similarity">
    <text evidence="1">Belongs to the pyridoxine kinase family.</text>
</comment>
<reference evidence="8 9" key="1">
    <citation type="submission" date="2019-07" db="EMBL/GenBank/DDBJ databases">
        <title>Annotation for the trematode Paragonimus westermani.</title>
        <authorList>
            <person name="Choi Y.-J."/>
        </authorList>
    </citation>
    <scope>NUCLEOTIDE SEQUENCE [LARGE SCALE GENOMIC DNA]</scope>
    <source>
        <strain evidence="8">180907_Pwestermani</strain>
    </source>
</reference>
<keyword evidence="5" id="KW-0418">Kinase</keyword>
<dbReference type="GO" id="GO:0008478">
    <property type="term" value="F:pyridoxal kinase activity"/>
    <property type="evidence" value="ECO:0007669"/>
    <property type="project" value="UniProtKB-EC"/>
</dbReference>
<dbReference type="InterPro" id="IPR029056">
    <property type="entry name" value="Ribokinase-like"/>
</dbReference>
<keyword evidence="3" id="KW-0808">Transferase</keyword>
<dbReference type="PANTHER" id="PTHR10534:SF2">
    <property type="entry name" value="PYRIDOXAL KINASE"/>
    <property type="match status" value="1"/>
</dbReference>
<keyword evidence="6" id="KW-0067">ATP-binding</keyword>
<evidence type="ECO:0000313" key="8">
    <source>
        <dbReference type="EMBL" id="KAF8570374.1"/>
    </source>
</evidence>
<evidence type="ECO:0000256" key="7">
    <source>
        <dbReference type="ARBA" id="ARBA00032808"/>
    </source>
</evidence>
<dbReference type="EMBL" id="JTDF01001180">
    <property type="protein sequence ID" value="KAF8570374.1"/>
    <property type="molecule type" value="Genomic_DNA"/>
</dbReference>
<dbReference type="InterPro" id="IPR004625">
    <property type="entry name" value="PyrdxlKinase"/>
</dbReference>
<evidence type="ECO:0000256" key="3">
    <source>
        <dbReference type="ARBA" id="ARBA00022679"/>
    </source>
</evidence>
<dbReference type="PANTHER" id="PTHR10534">
    <property type="entry name" value="PYRIDOXAL KINASE"/>
    <property type="match status" value="1"/>
</dbReference>
<protein>
    <recommendedName>
        <fullName evidence="2">pyridoxal kinase</fullName>
        <ecNumber evidence="2">2.7.1.35</ecNumber>
    </recommendedName>
    <alternativeName>
        <fullName evidence="7">Pyridoxine kinase</fullName>
    </alternativeName>
</protein>
<dbReference type="Gene3D" id="3.40.1190.20">
    <property type="match status" value="1"/>
</dbReference>